<evidence type="ECO:0000313" key="4">
    <source>
        <dbReference type="Proteomes" id="UP000018227"/>
    </source>
</evidence>
<dbReference type="EMBL" id="ACIL03000003">
    <property type="protein sequence ID" value="ESL04566.1"/>
    <property type="molecule type" value="Genomic_DNA"/>
</dbReference>
<protein>
    <submittedName>
        <fullName evidence="3">Polysaccharide deacetylase</fullName>
    </submittedName>
</protein>
<dbReference type="PANTHER" id="PTHR10587">
    <property type="entry name" value="GLYCOSYL TRANSFERASE-RELATED"/>
    <property type="match status" value="1"/>
</dbReference>
<evidence type="ECO:0000256" key="1">
    <source>
        <dbReference type="SAM" id="Phobius"/>
    </source>
</evidence>
<reference evidence="3 4" key="1">
    <citation type="submission" date="2013-06" db="EMBL/GenBank/DDBJ databases">
        <authorList>
            <person name="Weinstock G."/>
            <person name="Sodergren E."/>
            <person name="Clifton S."/>
            <person name="Fulton L."/>
            <person name="Fulton B."/>
            <person name="Courtney L."/>
            <person name="Fronick C."/>
            <person name="Harrison M."/>
            <person name="Strong C."/>
            <person name="Farmer C."/>
            <person name="Delahaunty K."/>
            <person name="Markovic C."/>
            <person name="Hall O."/>
            <person name="Minx P."/>
            <person name="Tomlinson C."/>
            <person name="Mitreva M."/>
            <person name="Nelson J."/>
            <person name="Hou S."/>
            <person name="Wollam A."/>
            <person name="Pepin K.H."/>
            <person name="Johnson M."/>
            <person name="Bhonagiri V."/>
            <person name="Nash W.E."/>
            <person name="Warren W."/>
            <person name="Chinwalla A."/>
            <person name="Mardis E.R."/>
            <person name="Wilson R.K."/>
        </authorList>
    </citation>
    <scope>NUCLEOTIDE SEQUENCE [LARGE SCALE GENOMIC DNA]</scope>
    <source>
        <strain evidence="3 4">ATCC 51271</strain>
    </source>
</reference>
<dbReference type="PANTHER" id="PTHR10587:SF125">
    <property type="entry name" value="POLYSACCHARIDE DEACETYLASE YHEN-RELATED"/>
    <property type="match status" value="1"/>
</dbReference>
<dbReference type="Proteomes" id="UP000018227">
    <property type="component" value="Unassembled WGS sequence"/>
</dbReference>
<feature type="domain" description="NodB homology" evidence="2">
    <location>
        <begin position="110"/>
        <end position="300"/>
    </location>
</feature>
<gene>
    <name evidence="3" type="ORF">GCWU0000282_000280</name>
</gene>
<comment type="caution">
    <text evidence="3">The sequence shown here is derived from an EMBL/GenBank/DDBJ whole genome shotgun (WGS) entry which is preliminary data.</text>
</comment>
<dbReference type="AlphaFoldDB" id="V2YAA0"/>
<dbReference type="HOGENOM" id="CLU_021264_6_1_9"/>
<dbReference type="SUPFAM" id="SSF88713">
    <property type="entry name" value="Glycoside hydrolase/deacetylase"/>
    <property type="match status" value="1"/>
</dbReference>
<keyword evidence="1" id="KW-0812">Transmembrane</keyword>
<dbReference type="eggNOG" id="COG0726">
    <property type="taxonomic scope" value="Bacteria"/>
</dbReference>
<dbReference type="Gene3D" id="3.20.20.370">
    <property type="entry name" value="Glycoside hydrolase/deacetylase"/>
    <property type="match status" value="1"/>
</dbReference>
<keyword evidence="4" id="KW-1185">Reference proteome</keyword>
<proteinExistence type="predicted"/>
<dbReference type="Pfam" id="PF01522">
    <property type="entry name" value="Polysacc_deac_1"/>
    <property type="match status" value="1"/>
</dbReference>
<dbReference type="InterPro" id="IPR002509">
    <property type="entry name" value="NODB_dom"/>
</dbReference>
<dbReference type="PROSITE" id="PS51677">
    <property type="entry name" value="NODB"/>
    <property type="match status" value="1"/>
</dbReference>
<dbReference type="RefSeq" id="WP_023353184.1">
    <property type="nucleotide sequence ID" value="NZ_KI535366.1"/>
</dbReference>
<dbReference type="InterPro" id="IPR011330">
    <property type="entry name" value="Glyco_hydro/deAcase_b/a-brl"/>
</dbReference>
<name>V2YAA0_9FIRM</name>
<dbReference type="OrthoDB" id="9806342at2"/>
<dbReference type="InterPro" id="IPR050248">
    <property type="entry name" value="Polysacc_deacetylase_ArnD"/>
</dbReference>
<dbReference type="STRING" id="592026.GCWU0000282_000280"/>
<evidence type="ECO:0000259" key="2">
    <source>
        <dbReference type="PROSITE" id="PS51677"/>
    </source>
</evidence>
<keyword evidence="1" id="KW-0472">Membrane</keyword>
<dbReference type="GO" id="GO:0005975">
    <property type="term" value="P:carbohydrate metabolic process"/>
    <property type="evidence" value="ECO:0007669"/>
    <property type="project" value="InterPro"/>
</dbReference>
<sequence>MNEDNKNDKDKRRKRIQKIRKIIIILLVVLFLLPTVLCIILFAKLSKLNDELDKLRQLKIEKILVAGKRASENTMFQSMLTFAKFQVDNREIRTVTEKKETIVPVVTEKKKAYLTFDDGPSINTDKVLNILDKYKIKATFFVVGRTDRESVRRYREIVKRGHNIGLHSLTHNYKQVYASLDSFKKDVYAIRDIVKKYTGVDSKIYRFPGGSSNAVSKTNMYKVIKWLKSAGYEYYDWNLGGTDAAWPSPSADAIYKAIAKYAGSNTDKIVLLHDSRDKANTVKALPKIIKKLKKKVMYLQK</sequence>
<evidence type="ECO:0000313" key="3">
    <source>
        <dbReference type="EMBL" id="ESL04566.1"/>
    </source>
</evidence>
<dbReference type="CDD" id="cd10944">
    <property type="entry name" value="CE4_SmPgdA_like"/>
    <property type="match status" value="1"/>
</dbReference>
<dbReference type="GO" id="GO:0016810">
    <property type="term" value="F:hydrolase activity, acting on carbon-nitrogen (but not peptide) bonds"/>
    <property type="evidence" value="ECO:0007669"/>
    <property type="project" value="InterPro"/>
</dbReference>
<organism evidence="3 4">
    <name type="scientific">Catonella morbi ATCC 51271</name>
    <dbReference type="NCBI Taxonomy" id="592026"/>
    <lineage>
        <taxon>Bacteria</taxon>
        <taxon>Bacillati</taxon>
        <taxon>Bacillota</taxon>
        <taxon>Clostridia</taxon>
        <taxon>Lachnospirales</taxon>
        <taxon>Lachnospiraceae</taxon>
        <taxon>Catonella</taxon>
    </lineage>
</organism>
<keyword evidence="1" id="KW-1133">Transmembrane helix</keyword>
<accession>V2YAA0</accession>
<feature type="transmembrane region" description="Helical" evidence="1">
    <location>
        <begin position="21"/>
        <end position="43"/>
    </location>
</feature>